<gene>
    <name evidence="8" type="ORF">Cni_G26709</name>
</gene>
<dbReference type="GO" id="GO:0016020">
    <property type="term" value="C:membrane"/>
    <property type="evidence" value="ECO:0007669"/>
    <property type="project" value="UniProtKB-SubCell"/>
</dbReference>
<reference evidence="8 9" key="1">
    <citation type="submission" date="2023-10" db="EMBL/GenBank/DDBJ databases">
        <title>Chromosome-scale genome assembly provides insights into flower coloration mechanisms of Canna indica.</title>
        <authorList>
            <person name="Li C."/>
        </authorList>
    </citation>
    <scope>NUCLEOTIDE SEQUENCE [LARGE SCALE GENOMIC DNA]</scope>
    <source>
        <tissue evidence="8">Flower</tissue>
    </source>
</reference>
<dbReference type="EMBL" id="CP136897">
    <property type="protein sequence ID" value="WOL17916.1"/>
    <property type="molecule type" value="Genomic_DNA"/>
</dbReference>
<sequence>MLRRLTNSKEEAERRLEEIKTTVGIDKACDGDVVQASGKHRGEGVWRDLLLQPTPTVRRVLTAAIGVHFFQHATGIEVVVLYNPQIFKKVGLVTKNQQFLATIGVGVVKTAFILLAILLVDKVGRRKLFLLSIIGMIAHRGGRRPHGAGGVGVVLTAREGTARAGRARS</sequence>
<evidence type="ECO:0000256" key="5">
    <source>
        <dbReference type="ARBA" id="ARBA00022989"/>
    </source>
</evidence>
<dbReference type="Pfam" id="PF00083">
    <property type="entry name" value="Sugar_tr"/>
    <property type="match status" value="1"/>
</dbReference>
<evidence type="ECO:0000313" key="8">
    <source>
        <dbReference type="EMBL" id="WOL17916.1"/>
    </source>
</evidence>
<keyword evidence="3" id="KW-0813">Transport</keyword>
<comment type="similarity">
    <text evidence="2">Belongs to the major facilitator superfamily. Sugar transporter (TC 2.A.1.1) family.</text>
</comment>
<dbReference type="InterPro" id="IPR005828">
    <property type="entry name" value="MFS_sugar_transport-like"/>
</dbReference>
<accession>A0AAQ3QMB0</accession>
<keyword evidence="9" id="KW-1185">Reference proteome</keyword>
<organism evidence="8 9">
    <name type="scientific">Canna indica</name>
    <name type="common">Indian-shot</name>
    <dbReference type="NCBI Taxonomy" id="4628"/>
    <lineage>
        <taxon>Eukaryota</taxon>
        <taxon>Viridiplantae</taxon>
        <taxon>Streptophyta</taxon>
        <taxon>Embryophyta</taxon>
        <taxon>Tracheophyta</taxon>
        <taxon>Spermatophyta</taxon>
        <taxon>Magnoliopsida</taxon>
        <taxon>Liliopsida</taxon>
        <taxon>Zingiberales</taxon>
        <taxon>Cannaceae</taxon>
        <taxon>Canna</taxon>
    </lineage>
</organism>
<dbReference type="PANTHER" id="PTHR23500:SF453">
    <property type="entry name" value="POLYOL TRANSPORTER 3-RELATED"/>
    <property type="match status" value="1"/>
</dbReference>
<dbReference type="GO" id="GO:0015144">
    <property type="term" value="F:carbohydrate transmembrane transporter activity"/>
    <property type="evidence" value="ECO:0007669"/>
    <property type="project" value="InterPro"/>
</dbReference>
<dbReference type="InterPro" id="IPR045262">
    <property type="entry name" value="STP/PLT_plant"/>
</dbReference>
<dbReference type="InterPro" id="IPR036259">
    <property type="entry name" value="MFS_trans_sf"/>
</dbReference>
<keyword evidence="6 7" id="KW-0472">Membrane</keyword>
<dbReference type="Proteomes" id="UP001327560">
    <property type="component" value="Chromosome 8"/>
</dbReference>
<evidence type="ECO:0000256" key="6">
    <source>
        <dbReference type="ARBA" id="ARBA00023136"/>
    </source>
</evidence>
<keyword evidence="5 7" id="KW-1133">Transmembrane helix</keyword>
<evidence type="ECO:0000256" key="7">
    <source>
        <dbReference type="SAM" id="Phobius"/>
    </source>
</evidence>
<protein>
    <submittedName>
        <fullName evidence="8">Uncharacterized protein</fullName>
    </submittedName>
</protein>
<proteinExistence type="inferred from homology"/>
<feature type="transmembrane region" description="Helical" evidence="7">
    <location>
        <begin position="99"/>
        <end position="120"/>
    </location>
</feature>
<dbReference type="AlphaFoldDB" id="A0AAQ3QMB0"/>
<comment type="subcellular location">
    <subcellularLocation>
        <location evidence="1">Membrane</location>
    </subcellularLocation>
</comment>
<dbReference type="SUPFAM" id="SSF103473">
    <property type="entry name" value="MFS general substrate transporter"/>
    <property type="match status" value="1"/>
</dbReference>
<evidence type="ECO:0000313" key="9">
    <source>
        <dbReference type="Proteomes" id="UP001327560"/>
    </source>
</evidence>
<evidence type="ECO:0000256" key="2">
    <source>
        <dbReference type="ARBA" id="ARBA00010992"/>
    </source>
</evidence>
<keyword evidence="4 7" id="KW-0812">Transmembrane</keyword>
<name>A0AAQ3QMB0_9LILI</name>
<evidence type="ECO:0000256" key="3">
    <source>
        <dbReference type="ARBA" id="ARBA00022448"/>
    </source>
</evidence>
<evidence type="ECO:0000256" key="4">
    <source>
        <dbReference type="ARBA" id="ARBA00022692"/>
    </source>
</evidence>
<dbReference type="Gene3D" id="1.20.1250.20">
    <property type="entry name" value="MFS general substrate transporter like domains"/>
    <property type="match status" value="1"/>
</dbReference>
<evidence type="ECO:0000256" key="1">
    <source>
        <dbReference type="ARBA" id="ARBA00004370"/>
    </source>
</evidence>
<dbReference type="PANTHER" id="PTHR23500">
    <property type="entry name" value="SOLUTE CARRIER FAMILY 2, FACILITATED GLUCOSE TRANSPORTER"/>
    <property type="match status" value="1"/>
</dbReference>